<evidence type="ECO:0000313" key="8">
    <source>
        <dbReference type="EMBL" id="GHO47723.1"/>
    </source>
</evidence>
<dbReference type="EMBL" id="BNJF01000003">
    <property type="protein sequence ID" value="GHO47723.1"/>
    <property type="molecule type" value="Genomic_DNA"/>
</dbReference>
<dbReference type="InterPro" id="IPR036259">
    <property type="entry name" value="MFS_trans_sf"/>
</dbReference>
<dbReference type="InterPro" id="IPR005829">
    <property type="entry name" value="Sugar_transporter_CS"/>
</dbReference>
<dbReference type="RefSeq" id="WP_220196964.1">
    <property type="nucleotide sequence ID" value="NZ_BNJF01000003.1"/>
</dbReference>
<dbReference type="PANTHER" id="PTHR23511">
    <property type="entry name" value="SYNAPTIC VESICLE GLYCOPROTEIN 2"/>
    <property type="match status" value="1"/>
</dbReference>
<feature type="transmembrane region" description="Helical" evidence="6">
    <location>
        <begin position="263"/>
        <end position="282"/>
    </location>
</feature>
<feature type="transmembrane region" description="Helical" evidence="6">
    <location>
        <begin position="396"/>
        <end position="417"/>
    </location>
</feature>
<dbReference type="Pfam" id="PF00083">
    <property type="entry name" value="Sugar_tr"/>
    <property type="match status" value="1"/>
</dbReference>
<reference evidence="8" key="1">
    <citation type="submission" date="2020-10" db="EMBL/GenBank/DDBJ databases">
        <title>Taxonomic study of unclassified bacteria belonging to the class Ktedonobacteria.</title>
        <authorList>
            <person name="Yabe S."/>
            <person name="Wang C.M."/>
            <person name="Zheng Y."/>
            <person name="Sakai Y."/>
            <person name="Cavaletti L."/>
            <person name="Monciardini P."/>
            <person name="Donadio S."/>
        </authorList>
    </citation>
    <scope>NUCLEOTIDE SEQUENCE</scope>
    <source>
        <strain evidence="8">SOSP1-1</strain>
    </source>
</reference>
<organism evidence="8 9">
    <name type="scientific">Ktedonospora formicarum</name>
    <dbReference type="NCBI Taxonomy" id="2778364"/>
    <lineage>
        <taxon>Bacteria</taxon>
        <taxon>Bacillati</taxon>
        <taxon>Chloroflexota</taxon>
        <taxon>Ktedonobacteria</taxon>
        <taxon>Ktedonobacterales</taxon>
        <taxon>Ktedonobacteraceae</taxon>
        <taxon>Ktedonospora</taxon>
    </lineage>
</organism>
<dbReference type="Gene3D" id="1.20.1250.20">
    <property type="entry name" value="MFS general substrate transporter like domains"/>
    <property type="match status" value="1"/>
</dbReference>
<evidence type="ECO:0000256" key="2">
    <source>
        <dbReference type="ARBA" id="ARBA00022448"/>
    </source>
</evidence>
<dbReference type="InterPro" id="IPR020846">
    <property type="entry name" value="MFS_dom"/>
</dbReference>
<evidence type="ECO:0000256" key="4">
    <source>
        <dbReference type="ARBA" id="ARBA00022989"/>
    </source>
</evidence>
<name>A0A8J3I602_9CHLR</name>
<keyword evidence="5 6" id="KW-0472">Membrane</keyword>
<dbReference type="GO" id="GO:0005886">
    <property type="term" value="C:plasma membrane"/>
    <property type="evidence" value="ECO:0007669"/>
    <property type="project" value="UniProtKB-SubCell"/>
</dbReference>
<dbReference type="Proteomes" id="UP000612362">
    <property type="component" value="Unassembled WGS sequence"/>
</dbReference>
<comment type="subcellular location">
    <subcellularLocation>
        <location evidence="1">Cell membrane</location>
        <topology evidence="1">Multi-pass membrane protein</topology>
    </subcellularLocation>
</comment>
<protein>
    <submittedName>
        <fullName evidence="8">MFS transporter</fullName>
    </submittedName>
</protein>
<evidence type="ECO:0000256" key="3">
    <source>
        <dbReference type="ARBA" id="ARBA00022692"/>
    </source>
</evidence>
<feature type="transmembrane region" description="Helical" evidence="6">
    <location>
        <begin position="175"/>
        <end position="194"/>
    </location>
</feature>
<keyword evidence="4 6" id="KW-1133">Transmembrane helix</keyword>
<dbReference type="SUPFAM" id="SSF103473">
    <property type="entry name" value="MFS general substrate transporter"/>
    <property type="match status" value="1"/>
</dbReference>
<feature type="transmembrane region" description="Helical" evidence="6">
    <location>
        <begin position="326"/>
        <end position="349"/>
    </location>
</feature>
<dbReference type="PANTHER" id="PTHR23511:SF34">
    <property type="entry name" value="SYNAPTIC VESICLE GLYCOPROTEIN 2"/>
    <property type="match status" value="1"/>
</dbReference>
<gene>
    <name evidence="8" type="ORF">KSX_58860</name>
</gene>
<feature type="transmembrane region" description="Helical" evidence="6">
    <location>
        <begin position="423"/>
        <end position="442"/>
    </location>
</feature>
<feature type="transmembrane region" description="Helical" evidence="6">
    <location>
        <begin position="88"/>
        <end position="106"/>
    </location>
</feature>
<comment type="caution">
    <text evidence="8">The sequence shown here is derived from an EMBL/GenBank/DDBJ whole genome shotgun (WGS) entry which is preliminary data.</text>
</comment>
<dbReference type="PROSITE" id="PS00217">
    <property type="entry name" value="SUGAR_TRANSPORT_2"/>
    <property type="match status" value="1"/>
</dbReference>
<feature type="transmembrane region" description="Helical" evidence="6">
    <location>
        <begin position="21"/>
        <end position="47"/>
    </location>
</feature>
<evidence type="ECO:0000256" key="6">
    <source>
        <dbReference type="SAM" id="Phobius"/>
    </source>
</evidence>
<evidence type="ECO:0000259" key="7">
    <source>
        <dbReference type="PROSITE" id="PS50850"/>
    </source>
</evidence>
<feature type="transmembrane region" description="Helical" evidence="6">
    <location>
        <begin position="302"/>
        <end position="319"/>
    </location>
</feature>
<evidence type="ECO:0000256" key="5">
    <source>
        <dbReference type="ARBA" id="ARBA00023136"/>
    </source>
</evidence>
<feature type="domain" description="Major facilitator superfamily (MFS) profile" evidence="7">
    <location>
        <begin position="22"/>
        <end position="445"/>
    </location>
</feature>
<proteinExistence type="predicted"/>
<feature type="transmembrane region" description="Helical" evidence="6">
    <location>
        <begin position="59"/>
        <end position="79"/>
    </location>
</feature>
<evidence type="ECO:0000256" key="1">
    <source>
        <dbReference type="ARBA" id="ARBA00004651"/>
    </source>
</evidence>
<dbReference type="InterPro" id="IPR005828">
    <property type="entry name" value="MFS_sugar_transport-like"/>
</dbReference>
<keyword evidence="2" id="KW-0813">Transport</keyword>
<dbReference type="PROSITE" id="PS50850">
    <property type="entry name" value="MFS"/>
    <property type="match status" value="1"/>
</dbReference>
<keyword evidence="3 6" id="KW-0812">Transmembrane</keyword>
<dbReference type="GO" id="GO:0022857">
    <property type="term" value="F:transmembrane transporter activity"/>
    <property type="evidence" value="ECO:0007669"/>
    <property type="project" value="InterPro"/>
</dbReference>
<feature type="transmembrane region" description="Helical" evidence="6">
    <location>
        <begin position="147"/>
        <end position="169"/>
    </location>
</feature>
<keyword evidence="9" id="KW-1185">Reference proteome</keyword>
<evidence type="ECO:0000313" key="9">
    <source>
        <dbReference type="Proteomes" id="UP000612362"/>
    </source>
</evidence>
<feature type="transmembrane region" description="Helical" evidence="6">
    <location>
        <begin position="355"/>
        <end position="375"/>
    </location>
</feature>
<dbReference type="AlphaFoldDB" id="A0A8J3I602"/>
<sequence>MLTAKPQSRPETFRWSNFYKILLLVVFLGTAFDNMDQVTCSFILPMMRMEWNLNYIQGSYMPTAALFGTCVGAIFWGIIGDRIGRQKALTYTILLFSVTNLIQTHAWDYVQFTITCFFMGVGVGGEIPLAFTLLAEFLPAHLRTRTQVVLGILAIVVGYAFSALSAHFLLPVAGWKSLFYIQALPALLVVLIRFKFPESPRYLLTAGKEDEALRVAAEIRRQTGNNYDPLDDAQDDLSHEDKRVSVIEGLMRLWRSVYRRRTVANWIFGFFIGFFEFSFIIWLPTTLVNLGYSDAQSVNYPMLINFFAIPSVFLALFLLNKGGSKLVLTLYPLIAGIFMLILGVFLPQIAAQPVFLVLVGGVIFFFGTTLLGIFPPYSAEVYPTEIRGTGAGWSAGFTRIGSFIGPLFGGVLLDLGISAQVELVIFGAPLLIGALVMLLYGVQTHKQSLEQISPSFVETASAEQVGD</sequence>
<accession>A0A8J3I602</accession>
<feature type="transmembrane region" description="Helical" evidence="6">
    <location>
        <begin position="112"/>
        <end position="135"/>
    </location>
</feature>